<gene>
    <name evidence="7" type="primary">dam</name>
    <name evidence="7" type="ORF">SIID45300_01070</name>
</gene>
<evidence type="ECO:0000256" key="4">
    <source>
        <dbReference type="ARBA" id="ARBA00022679"/>
    </source>
</evidence>
<evidence type="ECO:0000256" key="3">
    <source>
        <dbReference type="ARBA" id="ARBA00022603"/>
    </source>
</evidence>
<dbReference type="InterPro" id="IPR012263">
    <property type="entry name" value="M_m6A_EcoRV"/>
</dbReference>
<name>A0ABQ0C789_9PROT</name>
<dbReference type="PANTHER" id="PTHR30481">
    <property type="entry name" value="DNA ADENINE METHYLASE"/>
    <property type="match status" value="1"/>
</dbReference>
<dbReference type="EC" id="2.1.1.72" evidence="2"/>
<dbReference type="InterPro" id="IPR023095">
    <property type="entry name" value="Ade_MeTrfase_dom_2"/>
</dbReference>
<comment type="similarity">
    <text evidence="1">Belongs to the N(4)/N(6)-methyltransferase family.</text>
</comment>
<organism evidence="7 8">
    <name type="scientific">Candidatus Magnetaquiglobus chichijimensis</name>
    <dbReference type="NCBI Taxonomy" id="3141448"/>
    <lineage>
        <taxon>Bacteria</taxon>
        <taxon>Pseudomonadati</taxon>
        <taxon>Pseudomonadota</taxon>
        <taxon>Magnetococcia</taxon>
        <taxon>Magnetococcales</taxon>
        <taxon>Candidatus Magnetaquicoccaceae</taxon>
        <taxon>Candidatus Magnetaquiglobus</taxon>
    </lineage>
</organism>
<evidence type="ECO:0000256" key="1">
    <source>
        <dbReference type="ARBA" id="ARBA00006594"/>
    </source>
</evidence>
<protein>
    <recommendedName>
        <fullName evidence="2">site-specific DNA-methyltransferase (adenine-specific)</fullName>
        <ecNumber evidence="2">2.1.1.72</ecNumber>
    </recommendedName>
</protein>
<reference evidence="7 8" key="1">
    <citation type="submission" date="2024-05" db="EMBL/GenBank/DDBJ databases">
        <authorList>
            <consortium name="Candidatus Magnetaquicoccaceae bacterium FCR-1 genome sequencing consortium"/>
            <person name="Shimoshige H."/>
            <person name="Shimamura S."/>
            <person name="Taoka A."/>
            <person name="Kobayashi H."/>
            <person name="Maekawa T."/>
        </authorList>
    </citation>
    <scope>NUCLEOTIDE SEQUENCE [LARGE SCALE GENOMIC DNA]</scope>
    <source>
        <strain evidence="7 8">FCR-1</strain>
    </source>
</reference>
<dbReference type="GO" id="GO:0032259">
    <property type="term" value="P:methylation"/>
    <property type="evidence" value="ECO:0007669"/>
    <property type="project" value="UniProtKB-KW"/>
</dbReference>
<dbReference type="InterPro" id="IPR012327">
    <property type="entry name" value="MeTrfase_D12"/>
</dbReference>
<keyword evidence="8" id="KW-1185">Reference proteome</keyword>
<dbReference type="PRINTS" id="PR00505">
    <property type="entry name" value="D12N6MTFRASE"/>
</dbReference>
<accession>A0ABQ0C789</accession>
<dbReference type="GO" id="GO:0009007">
    <property type="term" value="F:site-specific DNA-methyltransferase (adenine-specific) activity"/>
    <property type="evidence" value="ECO:0007669"/>
    <property type="project" value="UniProtKB-EC"/>
</dbReference>
<dbReference type="Proteomes" id="UP001628193">
    <property type="component" value="Unassembled WGS sequence"/>
</dbReference>
<dbReference type="PANTHER" id="PTHR30481:SF4">
    <property type="entry name" value="SITE-SPECIFIC DNA-METHYLTRANSFERASE (ADENINE-SPECIFIC)"/>
    <property type="match status" value="1"/>
</dbReference>
<keyword evidence="3 7" id="KW-0489">Methyltransferase</keyword>
<dbReference type="Gene3D" id="1.10.1020.10">
    <property type="entry name" value="Adenine-specific Methyltransferase, Domain 2"/>
    <property type="match status" value="1"/>
</dbReference>
<reference evidence="7 8" key="2">
    <citation type="submission" date="2024-09" db="EMBL/GenBank/DDBJ databases">
        <title>Draft genome sequence of Candidatus Magnetaquicoccaceae bacterium FCR-1.</title>
        <authorList>
            <person name="Shimoshige H."/>
            <person name="Shimamura S."/>
            <person name="Taoka A."/>
            <person name="Kobayashi H."/>
            <person name="Maekawa T."/>
        </authorList>
    </citation>
    <scope>NUCLEOTIDE SEQUENCE [LARGE SCALE GENOMIC DNA]</scope>
    <source>
        <strain evidence="7 8">FCR-1</strain>
    </source>
</reference>
<evidence type="ECO:0000256" key="5">
    <source>
        <dbReference type="ARBA" id="ARBA00022691"/>
    </source>
</evidence>
<dbReference type="RefSeq" id="WP_420904480.1">
    <property type="nucleotide sequence ID" value="NZ_BAAFGK010000004.1"/>
</dbReference>
<dbReference type="InterPro" id="IPR029063">
    <property type="entry name" value="SAM-dependent_MTases_sf"/>
</dbReference>
<dbReference type="EMBL" id="BAAFGK010000004">
    <property type="protein sequence ID" value="GAB0056758.1"/>
    <property type="molecule type" value="Genomic_DNA"/>
</dbReference>
<evidence type="ECO:0000256" key="2">
    <source>
        <dbReference type="ARBA" id="ARBA00011900"/>
    </source>
</evidence>
<sequence>MNIPIKSPLAGWTGGKYLLSRTIVPLIPDHQCYAEPFAGAAWILFRKPRSDCEVINDINSDVVNLYRIVRFHWEAFVETLQWALTSREEFERFLETPPNTLTDIQRAVRFYYLHKLCFGGRMTGRRTLGTSAIMPSSLDPFKVRREVELAHTRLSRVMIEHLPYGDLIRRYDRAGTFFYIDPPYHGCEDYYGKGIFTREDFNALASQLAGIRGKFLMSLNDTPEIRGIFGAFQITPVTTRYSCTTGPRPVAKELLIRNY</sequence>
<dbReference type="Pfam" id="PF02086">
    <property type="entry name" value="MethyltransfD12"/>
    <property type="match status" value="1"/>
</dbReference>
<comment type="catalytic activity">
    <reaction evidence="6">
        <text>a 2'-deoxyadenosine in DNA + S-adenosyl-L-methionine = an N(6)-methyl-2'-deoxyadenosine in DNA + S-adenosyl-L-homocysteine + H(+)</text>
        <dbReference type="Rhea" id="RHEA:15197"/>
        <dbReference type="Rhea" id="RHEA-COMP:12418"/>
        <dbReference type="Rhea" id="RHEA-COMP:12419"/>
        <dbReference type="ChEBI" id="CHEBI:15378"/>
        <dbReference type="ChEBI" id="CHEBI:57856"/>
        <dbReference type="ChEBI" id="CHEBI:59789"/>
        <dbReference type="ChEBI" id="CHEBI:90615"/>
        <dbReference type="ChEBI" id="CHEBI:90616"/>
        <dbReference type="EC" id="2.1.1.72"/>
    </reaction>
</comment>
<evidence type="ECO:0000313" key="8">
    <source>
        <dbReference type="Proteomes" id="UP001628193"/>
    </source>
</evidence>
<dbReference type="PIRSF" id="PIRSF000398">
    <property type="entry name" value="M_m6A_EcoRV"/>
    <property type="match status" value="1"/>
</dbReference>
<comment type="caution">
    <text evidence="7">The sequence shown here is derived from an EMBL/GenBank/DDBJ whole genome shotgun (WGS) entry which is preliminary data.</text>
</comment>
<evidence type="ECO:0000256" key="6">
    <source>
        <dbReference type="ARBA" id="ARBA00047942"/>
    </source>
</evidence>
<keyword evidence="4 7" id="KW-0808">Transferase</keyword>
<dbReference type="Gene3D" id="3.40.50.150">
    <property type="entry name" value="Vaccinia Virus protein VP39"/>
    <property type="match status" value="1"/>
</dbReference>
<dbReference type="SUPFAM" id="SSF53335">
    <property type="entry name" value="S-adenosyl-L-methionine-dependent methyltransferases"/>
    <property type="match status" value="1"/>
</dbReference>
<proteinExistence type="inferred from homology"/>
<evidence type="ECO:0000313" key="7">
    <source>
        <dbReference type="EMBL" id="GAB0056758.1"/>
    </source>
</evidence>
<keyword evidence="5" id="KW-0949">S-adenosyl-L-methionine</keyword>